<name>A0A447UW62_9ENTR</name>
<accession>A0A447UW62</accession>
<sequence length="152" mass="17397">MSTAITHLSTLYFSPITLKEHIIEFYSIAPKTNKNILLAYLILPLHFTPDAISFLRNAKSTSSLLTYTNNKKRLVGLQSKVNSMKDLTNQCLQMSIDNEDIIINEHLSVVLTQHKIDFFNKKKQNKEILSMVKILCNTDILTVYKQLGIKNI</sequence>
<evidence type="ECO:0000313" key="1">
    <source>
        <dbReference type="EMBL" id="VEB94948.1"/>
    </source>
</evidence>
<dbReference type="OrthoDB" id="1494051at2"/>
<dbReference type="Pfam" id="PF20131">
    <property type="entry name" value="MC3"/>
    <property type="match status" value="1"/>
</dbReference>
<dbReference type="InterPro" id="IPR045390">
    <property type="entry name" value="ABC-3C_MC3"/>
</dbReference>
<dbReference type="RefSeq" id="WP_126354150.1">
    <property type="nucleotide sequence ID" value="NZ_LR134201.1"/>
</dbReference>
<gene>
    <name evidence="1" type="ORF">NCTC11466_00034</name>
</gene>
<keyword evidence="2" id="KW-1185">Reference proteome</keyword>
<dbReference type="AlphaFoldDB" id="A0A447UW62"/>
<evidence type="ECO:0000313" key="2">
    <source>
        <dbReference type="Proteomes" id="UP000274122"/>
    </source>
</evidence>
<proteinExistence type="predicted"/>
<protein>
    <submittedName>
        <fullName evidence="1">Uncharacterized protein</fullName>
    </submittedName>
</protein>
<dbReference type="EMBL" id="LR134201">
    <property type="protein sequence ID" value="VEB94948.1"/>
    <property type="molecule type" value="Genomic_DNA"/>
</dbReference>
<organism evidence="1 2">
    <name type="scientific">Cedecea lapagei</name>
    <dbReference type="NCBI Taxonomy" id="158823"/>
    <lineage>
        <taxon>Bacteria</taxon>
        <taxon>Pseudomonadati</taxon>
        <taxon>Pseudomonadota</taxon>
        <taxon>Gammaproteobacteria</taxon>
        <taxon>Enterobacterales</taxon>
        <taxon>Enterobacteriaceae</taxon>
        <taxon>Cedecea</taxon>
    </lineage>
</organism>
<reference evidence="1 2" key="1">
    <citation type="submission" date="2018-12" db="EMBL/GenBank/DDBJ databases">
        <authorList>
            <consortium name="Pathogen Informatics"/>
        </authorList>
    </citation>
    <scope>NUCLEOTIDE SEQUENCE [LARGE SCALE GENOMIC DNA]</scope>
    <source>
        <strain evidence="1 2">NCTC11466</strain>
    </source>
</reference>
<dbReference type="Proteomes" id="UP000274122">
    <property type="component" value="Chromosome"/>
</dbReference>
<dbReference type="KEGG" id="clap:NCTC11466_00034"/>